<dbReference type="SUPFAM" id="SSF46565">
    <property type="entry name" value="Chaperone J-domain"/>
    <property type="match status" value="1"/>
</dbReference>
<feature type="non-terminal residue" evidence="3">
    <location>
        <position position="1"/>
    </location>
</feature>
<protein>
    <submittedName>
        <fullName evidence="3">TerB family tellurite resistance protein</fullName>
    </submittedName>
</protein>
<evidence type="ECO:0000256" key="1">
    <source>
        <dbReference type="SAM" id="MobiDB-lite"/>
    </source>
</evidence>
<dbReference type="Gene3D" id="1.10.3680.10">
    <property type="entry name" value="TerB-like"/>
    <property type="match status" value="1"/>
</dbReference>
<proteinExistence type="predicted"/>
<feature type="region of interest" description="Disordered" evidence="1">
    <location>
        <begin position="1"/>
        <end position="22"/>
    </location>
</feature>
<dbReference type="Gene3D" id="1.10.287.110">
    <property type="entry name" value="DnaJ domain"/>
    <property type="match status" value="1"/>
</dbReference>
<dbReference type="Pfam" id="PF00226">
    <property type="entry name" value="DnaJ"/>
    <property type="match status" value="1"/>
</dbReference>
<dbReference type="CDD" id="cd07316">
    <property type="entry name" value="terB_like_DjlA"/>
    <property type="match status" value="1"/>
</dbReference>
<name>A0A850P3T1_9PROT</name>
<dbReference type="InterPro" id="IPR029024">
    <property type="entry name" value="TerB-like"/>
</dbReference>
<dbReference type="CDD" id="cd06257">
    <property type="entry name" value="DnaJ"/>
    <property type="match status" value="1"/>
</dbReference>
<dbReference type="Pfam" id="PF05099">
    <property type="entry name" value="TerB"/>
    <property type="match status" value="1"/>
</dbReference>
<dbReference type="Proteomes" id="UP000585665">
    <property type="component" value="Unassembled WGS sequence"/>
</dbReference>
<gene>
    <name evidence="3" type="ORF">HUK82_01925</name>
</gene>
<dbReference type="InterPro" id="IPR036869">
    <property type="entry name" value="J_dom_sf"/>
</dbReference>
<comment type="caution">
    <text evidence="3">The sequence shown here is derived from an EMBL/GenBank/DDBJ whole genome shotgun (WGS) entry which is preliminary data.</text>
</comment>
<organism evidence="3 4">
    <name type="scientific">Ameyamaea chiangmaiensis</name>
    <dbReference type="NCBI Taxonomy" id="442969"/>
    <lineage>
        <taxon>Bacteria</taxon>
        <taxon>Pseudomonadati</taxon>
        <taxon>Pseudomonadota</taxon>
        <taxon>Alphaproteobacteria</taxon>
        <taxon>Acetobacterales</taxon>
        <taxon>Acetobacteraceae</taxon>
        <taxon>Ameyamaea</taxon>
    </lineage>
</organism>
<evidence type="ECO:0000259" key="2">
    <source>
        <dbReference type="PROSITE" id="PS50076"/>
    </source>
</evidence>
<dbReference type="InterPro" id="IPR001623">
    <property type="entry name" value="DnaJ_domain"/>
</dbReference>
<sequence>ADSGSLLQSPPGGWRDGWPSRRAPDPTGAAALMAAKVAAAMGRREQLYALSLVMLSAKLARIDGPVNRAEINAFRGRFQIPRENVAEIGRLFDQARTRTDDYEMFARELGRVYADDRQPLEDLLGVLFAIARADSPDGAINARERRYLDRVHAAFGLSPGAWDRAENGAARPTVDEGDAYRELGVMPSASDDEVRGAWRRLVRELHPDVMSARGAAEAERVRATVRVARVNAAWDRIKRDRRL</sequence>
<dbReference type="EMBL" id="JABXXR010000006">
    <property type="protein sequence ID" value="NVN39325.1"/>
    <property type="molecule type" value="Genomic_DNA"/>
</dbReference>
<dbReference type="SMART" id="SM00271">
    <property type="entry name" value="DnaJ"/>
    <property type="match status" value="1"/>
</dbReference>
<dbReference type="AlphaFoldDB" id="A0A850P3T1"/>
<evidence type="ECO:0000313" key="4">
    <source>
        <dbReference type="Proteomes" id="UP000585665"/>
    </source>
</evidence>
<keyword evidence="4" id="KW-1185">Reference proteome</keyword>
<evidence type="ECO:0000313" key="3">
    <source>
        <dbReference type="EMBL" id="NVN39325.1"/>
    </source>
</evidence>
<accession>A0A850P3T1</accession>
<dbReference type="SUPFAM" id="SSF158682">
    <property type="entry name" value="TerB-like"/>
    <property type="match status" value="1"/>
</dbReference>
<dbReference type="PROSITE" id="PS50076">
    <property type="entry name" value="DNAJ_2"/>
    <property type="match status" value="1"/>
</dbReference>
<dbReference type="RefSeq" id="WP_176612340.1">
    <property type="nucleotide sequence ID" value="NZ_JABXXR010000006.1"/>
</dbReference>
<reference evidence="3 4" key="1">
    <citation type="submission" date="2020-06" db="EMBL/GenBank/DDBJ databases">
        <title>Description of novel acetic acid bacteria.</title>
        <authorList>
            <person name="Sombolestani A."/>
        </authorList>
    </citation>
    <scope>NUCLEOTIDE SEQUENCE [LARGE SCALE GENOMIC DNA]</scope>
    <source>
        <strain evidence="3 4">LMG 27010</strain>
    </source>
</reference>
<feature type="domain" description="J" evidence="2">
    <location>
        <begin position="178"/>
        <end position="242"/>
    </location>
</feature>
<dbReference type="InterPro" id="IPR007791">
    <property type="entry name" value="DjlA_N"/>
</dbReference>